<evidence type="ECO:0000313" key="1">
    <source>
        <dbReference type="EMBL" id="MPC99112.1"/>
    </source>
</evidence>
<comment type="caution">
    <text evidence="1">The sequence shown here is derived from an EMBL/GenBank/DDBJ whole genome shotgun (WGS) entry which is preliminary data.</text>
</comment>
<name>A0A5B7JSK8_PORTR</name>
<reference evidence="1 2" key="1">
    <citation type="submission" date="2019-05" db="EMBL/GenBank/DDBJ databases">
        <title>Another draft genome of Portunus trituberculatus and its Hox gene families provides insights of decapod evolution.</title>
        <authorList>
            <person name="Jeong J.-H."/>
            <person name="Song I."/>
            <person name="Kim S."/>
            <person name="Choi T."/>
            <person name="Kim D."/>
            <person name="Ryu S."/>
            <person name="Kim W."/>
        </authorList>
    </citation>
    <scope>NUCLEOTIDE SEQUENCE [LARGE SCALE GENOMIC DNA]</scope>
    <source>
        <tissue evidence="1">Muscle</tissue>
    </source>
</reference>
<proteinExistence type="predicted"/>
<dbReference type="AlphaFoldDB" id="A0A5B7JSK8"/>
<sequence>METLDSKEALVKNLVHHQELQRLAWGDEAGWREGVRVGAFFASFTCWFTLSLIDADVAFLWLCSRSCGGGGGGGDA</sequence>
<protein>
    <submittedName>
        <fullName evidence="1">Uncharacterized protein</fullName>
    </submittedName>
</protein>
<organism evidence="1 2">
    <name type="scientific">Portunus trituberculatus</name>
    <name type="common">Swimming crab</name>
    <name type="synonym">Neptunus trituberculatus</name>
    <dbReference type="NCBI Taxonomy" id="210409"/>
    <lineage>
        <taxon>Eukaryota</taxon>
        <taxon>Metazoa</taxon>
        <taxon>Ecdysozoa</taxon>
        <taxon>Arthropoda</taxon>
        <taxon>Crustacea</taxon>
        <taxon>Multicrustacea</taxon>
        <taxon>Malacostraca</taxon>
        <taxon>Eumalacostraca</taxon>
        <taxon>Eucarida</taxon>
        <taxon>Decapoda</taxon>
        <taxon>Pleocyemata</taxon>
        <taxon>Brachyura</taxon>
        <taxon>Eubrachyura</taxon>
        <taxon>Portunoidea</taxon>
        <taxon>Portunidae</taxon>
        <taxon>Portuninae</taxon>
        <taxon>Portunus</taxon>
    </lineage>
</organism>
<evidence type="ECO:0000313" key="2">
    <source>
        <dbReference type="Proteomes" id="UP000324222"/>
    </source>
</evidence>
<dbReference type="EMBL" id="VSRR010117005">
    <property type="protein sequence ID" value="MPC99112.1"/>
    <property type="molecule type" value="Genomic_DNA"/>
</dbReference>
<dbReference type="Proteomes" id="UP000324222">
    <property type="component" value="Unassembled WGS sequence"/>
</dbReference>
<gene>
    <name evidence="1" type="ORF">E2C01_094508</name>
</gene>
<keyword evidence="2" id="KW-1185">Reference proteome</keyword>
<accession>A0A5B7JSK8</accession>